<evidence type="ECO:0000256" key="4">
    <source>
        <dbReference type="ARBA" id="ARBA00022627"/>
    </source>
</evidence>
<dbReference type="Proteomes" id="UP001597391">
    <property type="component" value="Unassembled WGS sequence"/>
</dbReference>
<evidence type="ECO:0000259" key="6">
    <source>
        <dbReference type="Pfam" id="PF00850"/>
    </source>
</evidence>
<dbReference type="RefSeq" id="WP_377465479.1">
    <property type="nucleotide sequence ID" value="NZ_JBHUOP010000002.1"/>
</dbReference>
<evidence type="ECO:0000313" key="8">
    <source>
        <dbReference type="Proteomes" id="UP001597391"/>
    </source>
</evidence>
<name>A0ABW5XGE7_9MICO</name>
<dbReference type="PANTHER" id="PTHR10625">
    <property type="entry name" value="HISTONE DEACETYLASE HDAC1-RELATED"/>
    <property type="match status" value="1"/>
</dbReference>
<accession>A0ABW5XGE7</accession>
<comment type="pathway">
    <text evidence="1">Ketone degradation; acetoin degradation.</text>
</comment>
<evidence type="ECO:0000256" key="3">
    <source>
        <dbReference type="ARBA" id="ARBA00020218"/>
    </source>
</evidence>
<keyword evidence="8" id="KW-1185">Reference proteome</keyword>
<organism evidence="7 8">
    <name type="scientific">Populibacterium corticicola</name>
    <dbReference type="NCBI Taxonomy" id="1812826"/>
    <lineage>
        <taxon>Bacteria</taxon>
        <taxon>Bacillati</taxon>
        <taxon>Actinomycetota</taxon>
        <taxon>Actinomycetes</taxon>
        <taxon>Micrococcales</taxon>
        <taxon>Jonesiaceae</taxon>
        <taxon>Populibacterium</taxon>
    </lineage>
</organism>
<comment type="caution">
    <text evidence="7">The sequence shown here is derived from an EMBL/GenBank/DDBJ whole genome shotgun (WGS) entry which is preliminary data.</text>
</comment>
<comment type="similarity">
    <text evidence="2">Belongs to the histone deacetylase family.</text>
</comment>
<protein>
    <recommendedName>
        <fullName evidence="3">Acetoin utilization protein AcuC</fullName>
    </recommendedName>
</protein>
<sequence>MPFQASLSWSKDLLNYNFGFGHPMSPVRLDLTMRLAQDLGLLERDDLQILTSSVANDDILALVHSPEYIAAVRRAADHDEPNENRGLGTEDNPSFPGMHDAAARMVQCSIDTALAVWRGEAEHGLNLAGGMHHAMPDGAAGFCVYNDAAVAIRVLQREGAHRVMYIDLDAHHGDGVERAFWDDPNVLTFSIHQSGTSLFPGTGFVTEIGGPGAEGTAVNLPLPARTDSSGWLRALHAVLPDIVDAFRPDFIVSQHGCDAHFSDTMSDLRVSIDAQRQAAQLVHELAHQYAGGRWLALGGGGYSVVDVVPVAWTHVIGVVTHNELGCEITAPETWREYIHEYLDHTPPETLGDCHGSATFKPWHSGYNPENEVDRAIRATRSAIYPRLGLDMTYEI</sequence>
<dbReference type="InterPro" id="IPR023801">
    <property type="entry name" value="His_deacetylse_dom"/>
</dbReference>
<reference evidence="8" key="1">
    <citation type="journal article" date="2019" name="Int. J. Syst. Evol. Microbiol.">
        <title>The Global Catalogue of Microorganisms (GCM) 10K type strain sequencing project: providing services to taxonomists for standard genome sequencing and annotation.</title>
        <authorList>
            <consortium name="The Broad Institute Genomics Platform"/>
            <consortium name="The Broad Institute Genome Sequencing Center for Infectious Disease"/>
            <person name="Wu L."/>
            <person name="Ma J."/>
        </authorList>
    </citation>
    <scope>NUCLEOTIDE SEQUENCE [LARGE SCALE GENOMIC DNA]</scope>
    <source>
        <strain evidence="8">KCTC 33576</strain>
    </source>
</reference>
<feature type="region of interest" description="Disordered" evidence="5">
    <location>
        <begin position="77"/>
        <end position="98"/>
    </location>
</feature>
<feature type="domain" description="Histone deacetylase" evidence="6">
    <location>
        <begin position="22"/>
        <end position="317"/>
    </location>
</feature>
<dbReference type="InterPro" id="IPR000286">
    <property type="entry name" value="HDACs"/>
</dbReference>
<dbReference type="CDD" id="cd09994">
    <property type="entry name" value="HDAC_AcuC_like"/>
    <property type="match status" value="1"/>
</dbReference>
<dbReference type="InterPro" id="IPR023696">
    <property type="entry name" value="Ureohydrolase_dom_sf"/>
</dbReference>
<dbReference type="SUPFAM" id="SSF52768">
    <property type="entry name" value="Arginase/deacetylase"/>
    <property type="match status" value="1"/>
</dbReference>
<dbReference type="Gene3D" id="3.40.800.20">
    <property type="entry name" value="Histone deacetylase domain"/>
    <property type="match status" value="1"/>
</dbReference>
<evidence type="ECO:0000313" key="7">
    <source>
        <dbReference type="EMBL" id="MFD2839893.1"/>
    </source>
</evidence>
<dbReference type="PANTHER" id="PTHR10625:SF10">
    <property type="entry name" value="HISTONE DEACETYLASE HDAC1"/>
    <property type="match status" value="1"/>
</dbReference>
<gene>
    <name evidence="7" type="ORF">ACFSYH_04830</name>
</gene>
<dbReference type="InterPro" id="IPR003085">
    <property type="entry name" value="AcuC"/>
</dbReference>
<dbReference type="Pfam" id="PF00850">
    <property type="entry name" value="Hist_deacetyl"/>
    <property type="match status" value="1"/>
</dbReference>
<keyword evidence="4" id="KW-0006">Acetoin catabolism</keyword>
<evidence type="ECO:0000256" key="1">
    <source>
        <dbReference type="ARBA" id="ARBA00005101"/>
    </source>
</evidence>
<evidence type="ECO:0000256" key="2">
    <source>
        <dbReference type="ARBA" id="ARBA00005947"/>
    </source>
</evidence>
<evidence type="ECO:0000256" key="5">
    <source>
        <dbReference type="SAM" id="MobiDB-lite"/>
    </source>
</evidence>
<dbReference type="InterPro" id="IPR037138">
    <property type="entry name" value="His_deacetylse_dom_sf"/>
</dbReference>
<dbReference type="EMBL" id="JBHUOP010000002">
    <property type="protein sequence ID" value="MFD2839893.1"/>
    <property type="molecule type" value="Genomic_DNA"/>
</dbReference>
<dbReference type="PRINTS" id="PR01272">
    <property type="entry name" value="ACUCPROTEIN"/>
</dbReference>
<dbReference type="PRINTS" id="PR01270">
    <property type="entry name" value="HDASUPER"/>
</dbReference>
<proteinExistence type="inferred from homology"/>